<keyword evidence="7" id="KW-0539">Nucleus</keyword>
<protein>
    <recommendedName>
        <fullName evidence="4">ADP-ribosylation factor-like protein 6-interacting protein 4</fullName>
    </recommendedName>
</protein>
<feature type="region of interest" description="Disordered" evidence="8">
    <location>
        <begin position="172"/>
        <end position="196"/>
    </location>
</feature>
<feature type="compositionally biased region" description="Polar residues" evidence="8">
    <location>
        <begin position="84"/>
        <end position="94"/>
    </location>
</feature>
<comment type="caution">
    <text evidence="9">The sequence shown here is derived from an EMBL/GenBank/DDBJ whole genome shotgun (WGS) entry which is preliminary data.</text>
</comment>
<evidence type="ECO:0000256" key="4">
    <source>
        <dbReference type="ARBA" id="ARBA00017993"/>
    </source>
</evidence>
<feature type="region of interest" description="Disordered" evidence="8">
    <location>
        <begin position="1"/>
        <end position="132"/>
    </location>
</feature>
<dbReference type="GO" id="GO:0008380">
    <property type="term" value="P:RNA splicing"/>
    <property type="evidence" value="ECO:0007669"/>
    <property type="project" value="UniProtKB-KW"/>
</dbReference>
<reference evidence="9 10" key="1">
    <citation type="submission" date="2015-08" db="EMBL/GenBank/DDBJ databases">
        <title>The genome of the Asian arowana (Scleropages formosus).</title>
        <authorList>
            <person name="Tan M.H."/>
            <person name="Gan H.M."/>
            <person name="Croft L.J."/>
            <person name="Austin C.M."/>
        </authorList>
    </citation>
    <scope>NUCLEOTIDE SEQUENCE [LARGE SCALE GENOMIC DNA]</scope>
    <source>
        <strain evidence="9">Aro1</strain>
    </source>
</reference>
<dbReference type="GO" id="GO:0005730">
    <property type="term" value="C:nucleolus"/>
    <property type="evidence" value="ECO:0007669"/>
    <property type="project" value="UniProtKB-SubCell"/>
</dbReference>
<dbReference type="GO" id="GO:0006397">
    <property type="term" value="P:mRNA processing"/>
    <property type="evidence" value="ECO:0007669"/>
    <property type="project" value="UniProtKB-KW"/>
</dbReference>
<dbReference type="InterPro" id="IPR019532">
    <property type="entry name" value="Nucl_RNA-splicing_assoc_SR-25"/>
</dbReference>
<feature type="compositionally biased region" description="Basic residues" evidence="8">
    <location>
        <begin position="37"/>
        <end position="74"/>
    </location>
</feature>
<keyword evidence="5" id="KW-0507">mRNA processing</keyword>
<dbReference type="Pfam" id="PF10500">
    <property type="entry name" value="SR-25"/>
    <property type="match status" value="1"/>
</dbReference>
<evidence type="ECO:0000256" key="5">
    <source>
        <dbReference type="ARBA" id="ARBA00022664"/>
    </source>
</evidence>
<dbReference type="Proteomes" id="UP000034805">
    <property type="component" value="Unassembled WGS sequence"/>
</dbReference>
<dbReference type="GO" id="GO:0016607">
    <property type="term" value="C:nuclear speck"/>
    <property type="evidence" value="ECO:0007669"/>
    <property type="project" value="UniProtKB-SubCell"/>
</dbReference>
<name>A0A0P7V0P2_SCLFO</name>
<feature type="compositionally biased region" description="Basic residues" evidence="8">
    <location>
        <begin position="1"/>
        <end position="13"/>
    </location>
</feature>
<gene>
    <name evidence="9" type="ORF">Z043_104542</name>
</gene>
<evidence type="ECO:0000256" key="2">
    <source>
        <dbReference type="ARBA" id="ARBA00004604"/>
    </source>
</evidence>
<feature type="compositionally biased region" description="Low complexity" evidence="8">
    <location>
        <begin position="14"/>
        <end position="29"/>
    </location>
</feature>
<dbReference type="EMBL" id="JARO02001214">
    <property type="protein sequence ID" value="KPP76141.1"/>
    <property type="molecule type" value="Genomic_DNA"/>
</dbReference>
<dbReference type="STRING" id="113540.ENSSFOP00015040855"/>
<evidence type="ECO:0000313" key="10">
    <source>
        <dbReference type="Proteomes" id="UP000034805"/>
    </source>
</evidence>
<feature type="non-terminal residue" evidence="9">
    <location>
        <position position="1"/>
    </location>
</feature>
<evidence type="ECO:0000256" key="6">
    <source>
        <dbReference type="ARBA" id="ARBA00023187"/>
    </source>
</evidence>
<comment type="similarity">
    <text evidence="3">Belongs to the ARL6IP4 family.</text>
</comment>
<evidence type="ECO:0000313" key="9">
    <source>
        <dbReference type="EMBL" id="KPP76141.1"/>
    </source>
</evidence>
<evidence type="ECO:0000256" key="7">
    <source>
        <dbReference type="ARBA" id="ARBA00023242"/>
    </source>
</evidence>
<feature type="compositionally biased region" description="Polar residues" evidence="8">
    <location>
        <begin position="178"/>
        <end position="189"/>
    </location>
</feature>
<organism evidence="9 10">
    <name type="scientific">Scleropages formosus</name>
    <name type="common">Asian bonytongue</name>
    <name type="synonym">Osteoglossum formosum</name>
    <dbReference type="NCBI Taxonomy" id="113540"/>
    <lineage>
        <taxon>Eukaryota</taxon>
        <taxon>Metazoa</taxon>
        <taxon>Chordata</taxon>
        <taxon>Craniata</taxon>
        <taxon>Vertebrata</taxon>
        <taxon>Euteleostomi</taxon>
        <taxon>Actinopterygii</taxon>
        <taxon>Neopterygii</taxon>
        <taxon>Teleostei</taxon>
        <taxon>Osteoglossocephala</taxon>
        <taxon>Osteoglossomorpha</taxon>
        <taxon>Osteoglossiformes</taxon>
        <taxon>Osteoglossidae</taxon>
        <taxon>Scleropages</taxon>
    </lineage>
</organism>
<sequence>KNQEKKKPKRKRTSSSSSSSGSSSSSSSESTDEETKKKRKMRKAKKKLKKMKAREKKKAKKARQKEKKKMKKLRRMSEKGGNAGISQASSSQVPSEKPPSFLETWQAEGSAEHGPVMTDEQKARLSTRRPLTKEEWEAQQSIIRRVVDPETGRTRLVRGEGEILEEIVSREKHKDINKQATKGDGSTFQKRLGLNH</sequence>
<proteinExistence type="inferred from homology"/>
<evidence type="ECO:0000256" key="3">
    <source>
        <dbReference type="ARBA" id="ARBA00006852"/>
    </source>
</evidence>
<keyword evidence="6" id="KW-0508">mRNA splicing</keyword>
<dbReference type="AlphaFoldDB" id="A0A0P7V0P2"/>
<accession>A0A0P7V0P2</accession>
<evidence type="ECO:0000256" key="1">
    <source>
        <dbReference type="ARBA" id="ARBA00004324"/>
    </source>
</evidence>
<comment type="subcellular location">
    <subcellularLocation>
        <location evidence="1">Nucleus speckle</location>
    </subcellularLocation>
    <subcellularLocation>
        <location evidence="2">Nucleus</location>
        <location evidence="2">Nucleolus</location>
    </subcellularLocation>
</comment>
<evidence type="ECO:0000256" key="8">
    <source>
        <dbReference type="SAM" id="MobiDB-lite"/>
    </source>
</evidence>